<dbReference type="InterPro" id="IPR001482">
    <property type="entry name" value="T2SS/T4SS_dom"/>
</dbReference>
<dbReference type="CDD" id="cd01129">
    <property type="entry name" value="PulE-GspE-like"/>
    <property type="match status" value="1"/>
</dbReference>
<comment type="caution">
    <text evidence="5">The sequence shown here is derived from an EMBL/GenBank/DDBJ whole genome shotgun (WGS) entry which is preliminary data.</text>
</comment>
<protein>
    <recommendedName>
        <fullName evidence="4">Bacterial type II secretion system protein E domain-containing protein</fullName>
    </recommendedName>
</protein>
<keyword evidence="2" id="KW-0547">Nucleotide-binding</keyword>
<proteinExistence type="inferred from homology"/>
<evidence type="ECO:0000313" key="5">
    <source>
        <dbReference type="EMBL" id="OGL67234.1"/>
    </source>
</evidence>
<dbReference type="GO" id="GO:0005886">
    <property type="term" value="C:plasma membrane"/>
    <property type="evidence" value="ECO:0007669"/>
    <property type="project" value="TreeGrafter"/>
</dbReference>
<dbReference type="GO" id="GO:0005524">
    <property type="term" value="F:ATP binding"/>
    <property type="evidence" value="ECO:0007669"/>
    <property type="project" value="UniProtKB-KW"/>
</dbReference>
<evidence type="ECO:0000256" key="2">
    <source>
        <dbReference type="ARBA" id="ARBA00022741"/>
    </source>
</evidence>
<evidence type="ECO:0000259" key="4">
    <source>
        <dbReference type="Pfam" id="PF00437"/>
    </source>
</evidence>
<dbReference type="Gene3D" id="3.40.50.300">
    <property type="entry name" value="P-loop containing nucleotide triphosphate hydrolases"/>
    <property type="match status" value="1"/>
</dbReference>
<organism evidence="5 6">
    <name type="scientific">Candidatus Uhrbacteria bacterium RIFCSPHIGHO2_01_FULL_63_20</name>
    <dbReference type="NCBI Taxonomy" id="1802385"/>
    <lineage>
        <taxon>Bacteria</taxon>
        <taxon>Candidatus Uhriibacteriota</taxon>
    </lineage>
</organism>
<dbReference type="PANTHER" id="PTHR30258">
    <property type="entry name" value="TYPE II SECRETION SYSTEM PROTEIN GSPE-RELATED"/>
    <property type="match status" value="1"/>
</dbReference>
<gene>
    <name evidence="5" type="ORF">A2856_04240</name>
</gene>
<feature type="domain" description="Bacterial type II secretion system protein E" evidence="4">
    <location>
        <begin position="46"/>
        <end position="430"/>
    </location>
</feature>
<reference evidence="5 6" key="1">
    <citation type="journal article" date="2016" name="Nat. Commun.">
        <title>Thousands of microbial genomes shed light on interconnected biogeochemical processes in an aquifer system.</title>
        <authorList>
            <person name="Anantharaman K."/>
            <person name="Brown C.T."/>
            <person name="Hug L.A."/>
            <person name="Sharon I."/>
            <person name="Castelle C.J."/>
            <person name="Probst A.J."/>
            <person name="Thomas B.C."/>
            <person name="Singh A."/>
            <person name="Wilkins M.J."/>
            <person name="Karaoz U."/>
            <person name="Brodie E.L."/>
            <person name="Williams K.H."/>
            <person name="Hubbard S.S."/>
            <person name="Banfield J.F."/>
        </authorList>
    </citation>
    <scope>NUCLEOTIDE SEQUENCE [LARGE SCALE GENOMIC DNA]</scope>
</reference>
<dbReference type="STRING" id="1802385.A2856_04240"/>
<dbReference type="PANTHER" id="PTHR30258:SF1">
    <property type="entry name" value="PROTEIN TRANSPORT PROTEIN HOFB HOMOLOG"/>
    <property type="match status" value="1"/>
</dbReference>
<accession>A0A1F7TNW5</accession>
<sequence length="434" mass="47775">MPPKPRAKSETRHDASNVERFESVIEKAVLEAQRLPALKGVGTLSSASVRDLVDGIVGYAYRSGASDIHVDPSENQIVVRYRIDGILHDILSLPKRIHSMVLTRIKVLSEIRTDEHQAPQDGRFRLIIESVPVDVRVSIIPTFFGENVVMRLLVGHAKALGLGELGFDEKDLPKIEANMKKSYGMILATGPTGSGKTTTLYSVLRMLNQRERSIITIEDPIEYAIPGITQINVNAQTNLTFANGLRSIVRQDPNIIMVGEIRDEETAGIATNAAMTGHLLLSTLHTSDAAVTLPRLLDMGIEPFLIASTVNIAIGQRLIRRLCPECSTRRKLTKLERVSLHGLVSAATLAKFTEFAEPVGCSKCNKTGFVGRVGIYEVLEVSERVRHAIMRRENADRIRSVAMEEGMTTMLEDGLYKAGQGITSIGEVLRVIHE</sequence>
<evidence type="ECO:0000313" key="6">
    <source>
        <dbReference type="Proteomes" id="UP000177885"/>
    </source>
</evidence>
<evidence type="ECO:0000256" key="1">
    <source>
        <dbReference type="ARBA" id="ARBA00006611"/>
    </source>
</evidence>
<dbReference type="Pfam" id="PF00437">
    <property type="entry name" value="T2SSE"/>
    <property type="match status" value="1"/>
</dbReference>
<evidence type="ECO:0000256" key="3">
    <source>
        <dbReference type="ARBA" id="ARBA00022840"/>
    </source>
</evidence>
<dbReference type="GO" id="GO:0016887">
    <property type="term" value="F:ATP hydrolysis activity"/>
    <property type="evidence" value="ECO:0007669"/>
    <property type="project" value="TreeGrafter"/>
</dbReference>
<dbReference type="InterPro" id="IPR027417">
    <property type="entry name" value="P-loop_NTPase"/>
</dbReference>
<dbReference type="Gene3D" id="3.30.450.90">
    <property type="match status" value="1"/>
</dbReference>
<name>A0A1F7TNW5_9BACT</name>
<dbReference type="Proteomes" id="UP000177885">
    <property type="component" value="Unassembled WGS sequence"/>
</dbReference>
<comment type="similarity">
    <text evidence="1">Belongs to the GSP E family.</text>
</comment>
<dbReference type="AlphaFoldDB" id="A0A1F7TNW5"/>
<dbReference type="SUPFAM" id="SSF52540">
    <property type="entry name" value="P-loop containing nucleoside triphosphate hydrolases"/>
    <property type="match status" value="1"/>
</dbReference>
<dbReference type="FunFam" id="3.40.50.300:FF:000398">
    <property type="entry name" value="Type IV pilus assembly ATPase PilB"/>
    <property type="match status" value="1"/>
</dbReference>
<dbReference type="EMBL" id="MGDT01000003">
    <property type="protein sequence ID" value="OGL67234.1"/>
    <property type="molecule type" value="Genomic_DNA"/>
</dbReference>
<keyword evidence="3" id="KW-0067">ATP-binding</keyword>